<dbReference type="SUPFAM" id="SSF74650">
    <property type="entry name" value="Galactose mutarotase-like"/>
    <property type="match status" value="1"/>
</dbReference>
<protein>
    <recommendedName>
        <fullName evidence="3">Aldose 1-epimerase</fullName>
    </recommendedName>
</protein>
<evidence type="ECO:0008006" key="3">
    <source>
        <dbReference type="Google" id="ProtNLM"/>
    </source>
</evidence>
<accession>A0A9P1E0L3</accession>
<dbReference type="InterPro" id="IPR008183">
    <property type="entry name" value="Aldose_1/G6P_1-epimerase"/>
</dbReference>
<gene>
    <name evidence="1" type="ORF">CEURO_LOCUS3185</name>
</gene>
<dbReference type="Pfam" id="PF01263">
    <property type="entry name" value="Aldose_epim"/>
    <property type="match status" value="1"/>
</dbReference>
<dbReference type="EMBL" id="CAMAPE010000005">
    <property type="protein sequence ID" value="CAH9069385.1"/>
    <property type="molecule type" value="Genomic_DNA"/>
</dbReference>
<dbReference type="GO" id="GO:0033499">
    <property type="term" value="P:galactose catabolic process via UDP-galactose, Leloir pathway"/>
    <property type="evidence" value="ECO:0007669"/>
    <property type="project" value="TreeGrafter"/>
</dbReference>
<dbReference type="GO" id="GO:0004034">
    <property type="term" value="F:aldose 1-epimerase activity"/>
    <property type="evidence" value="ECO:0007669"/>
    <property type="project" value="TreeGrafter"/>
</dbReference>
<name>A0A9P1E0L3_CUSEU</name>
<sequence length="234" mass="25689">MRPLSGSTSDRSQTSVSESEVNLKFYEIKSGKISVILTNFAASIVSVKLPNKNGTTTDVILGYDTVDEYEINDKNFGAVIGRIANRIRDAQFSLNGIKYNLDRNSGNNSINGGSKGFGRVPWEVAEHKPDSKNPCITFTLYSPDGDQGYPGNVTANVTYTIYDNYTLRIEMKAITENKPTPISMSTHAYWNLQGHNSGNISSQKLQLFASNIAAMDSNLLATGEITSIIHNKTY</sequence>
<dbReference type="InterPro" id="IPR011013">
    <property type="entry name" value="Gal_mutarotase_sf_dom"/>
</dbReference>
<feature type="non-terminal residue" evidence="1">
    <location>
        <position position="1"/>
    </location>
</feature>
<dbReference type="GO" id="GO:0006006">
    <property type="term" value="P:glucose metabolic process"/>
    <property type="evidence" value="ECO:0007669"/>
    <property type="project" value="TreeGrafter"/>
</dbReference>
<dbReference type="PANTHER" id="PTHR10091:SF0">
    <property type="entry name" value="GALACTOSE MUTAROTASE"/>
    <property type="match status" value="1"/>
</dbReference>
<dbReference type="InterPro" id="IPR014718">
    <property type="entry name" value="GH-type_carb-bd"/>
</dbReference>
<evidence type="ECO:0000313" key="1">
    <source>
        <dbReference type="EMBL" id="CAH9069385.1"/>
    </source>
</evidence>
<keyword evidence="2" id="KW-1185">Reference proteome</keyword>
<evidence type="ECO:0000313" key="2">
    <source>
        <dbReference type="Proteomes" id="UP001152484"/>
    </source>
</evidence>
<reference evidence="1" key="1">
    <citation type="submission" date="2022-07" db="EMBL/GenBank/DDBJ databases">
        <authorList>
            <person name="Macas J."/>
            <person name="Novak P."/>
            <person name="Neumann P."/>
        </authorList>
    </citation>
    <scope>NUCLEOTIDE SEQUENCE</scope>
</reference>
<proteinExistence type="predicted"/>
<comment type="caution">
    <text evidence="1">The sequence shown here is derived from an EMBL/GenBank/DDBJ whole genome shotgun (WGS) entry which is preliminary data.</text>
</comment>
<dbReference type="Gene3D" id="2.70.98.10">
    <property type="match status" value="1"/>
</dbReference>
<dbReference type="PANTHER" id="PTHR10091">
    <property type="entry name" value="ALDOSE-1-EPIMERASE"/>
    <property type="match status" value="1"/>
</dbReference>
<dbReference type="GO" id="GO:0030246">
    <property type="term" value="F:carbohydrate binding"/>
    <property type="evidence" value="ECO:0007669"/>
    <property type="project" value="InterPro"/>
</dbReference>
<dbReference type="Proteomes" id="UP001152484">
    <property type="component" value="Unassembled WGS sequence"/>
</dbReference>
<dbReference type="OrthoDB" id="775278at2759"/>
<organism evidence="1 2">
    <name type="scientific">Cuscuta europaea</name>
    <name type="common">European dodder</name>
    <dbReference type="NCBI Taxonomy" id="41803"/>
    <lineage>
        <taxon>Eukaryota</taxon>
        <taxon>Viridiplantae</taxon>
        <taxon>Streptophyta</taxon>
        <taxon>Embryophyta</taxon>
        <taxon>Tracheophyta</taxon>
        <taxon>Spermatophyta</taxon>
        <taxon>Magnoliopsida</taxon>
        <taxon>eudicotyledons</taxon>
        <taxon>Gunneridae</taxon>
        <taxon>Pentapetalae</taxon>
        <taxon>asterids</taxon>
        <taxon>lamiids</taxon>
        <taxon>Solanales</taxon>
        <taxon>Convolvulaceae</taxon>
        <taxon>Cuscuteae</taxon>
        <taxon>Cuscuta</taxon>
        <taxon>Cuscuta subgen. Cuscuta</taxon>
    </lineage>
</organism>
<dbReference type="AlphaFoldDB" id="A0A9P1E0L3"/>